<evidence type="ECO:0008006" key="3">
    <source>
        <dbReference type="Google" id="ProtNLM"/>
    </source>
</evidence>
<feature type="transmembrane region" description="Helical" evidence="1">
    <location>
        <begin position="88"/>
        <end position="106"/>
    </location>
</feature>
<reference evidence="2" key="1">
    <citation type="submission" date="2024-05" db="EMBL/GenBank/DDBJ databases">
        <authorList>
            <person name="Yang L."/>
            <person name="Pan L."/>
        </authorList>
    </citation>
    <scope>NUCLEOTIDE SEQUENCE</scope>
    <source>
        <strain evidence="2">FCG-7</strain>
    </source>
</reference>
<name>A0AAU7F5N1_9NEIS</name>
<gene>
    <name evidence="2" type="ORF">ABHF33_09565</name>
</gene>
<dbReference type="AlphaFoldDB" id="A0AAU7F5N1"/>
<dbReference type="KEGG" id="cmav:ABHF33_09565"/>
<evidence type="ECO:0000313" key="2">
    <source>
        <dbReference type="EMBL" id="XBL99319.1"/>
    </source>
</evidence>
<keyword evidence="1" id="KW-0812">Transmembrane</keyword>
<feature type="transmembrane region" description="Helical" evidence="1">
    <location>
        <begin position="53"/>
        <end position="76"/>
    </location>
</feature>
<evidence type="ECO:0000256" key="1">
    <source>
        <dbReference type="SAM" id="Phobius"/>
    </source>
</evidence>
<organism evidence="2">
    <name type="scientific">Chitinibacter mangrovi</name>
    <dbReference type="NCBI Taxonomy" id="3153927"/>
    <lineage>
        <taxon>Bacteria</taxon>
        <taxon>Pseudomonadati</taxon>
        <taxon>Pseudomonadota</taxon>
        <taxon>Betaproteobacteria</taxon>
        <taxon>Neisseriales</taxon>
        <taxon>Chitinibacteraceae</taxon>
        <taxon>Chitinibacter</taxon>
    </lineage>
</organism>
<protein>
    <recommendedName>
        <fullName evidence="3">DUF2214 family protein</fullName>
    </recommendedName>
</protein>
<dbReference type="EMBL" id="CP157355">
    <property type="protein sequence ID" value="XBL99319.1"/>
    <property type="molecule type" value="Genomic_DNA"/>
</dbReference>
<feature type="transmembrane region" description="Helical" evidence="1">
    <location>
        <begin position="156"/>
        <end position="181"/>
    </location>
</feature>
<keyword evidence="1" id="KW-1133">Transmembrane helix</keyword>
<keyword evidence="1" id="KW-0472">Membrane</keyword>
<proteinExistence type="predicted"/>
<feature type="transmembrane region" description="Helical" evidence="1">
    <location>
        <begin position="6"/>
        <end position="27"/>
    </location>
</feature>
<dbReference type="RefSeq" id="WP_348943749.1">
    <property type="nucleotide sequence ID" value="NZ_CP157355.1"/>
</dbReference>
<feature type="transmembrane region" description="Helical" evidence="1">
    <location>
        <begin position="127"/>
        <end position="150"/>
    </location>
</feature>
<accession>A0AAU7F5N1</accession>
<sequence>MSESSLRVLVLFPHLLACCVALGAILLSDAKFLLKRGVLNDQERAALHDLSRVACIALGFLWLTGLSIIAIDFGHFPSWAELVSKPKLIAKLTVVIILSINGYLLHRFVLPHFVQKTDLNQLAHRRIYLMLMLGALSGASWVFAAFLGIARPLTAILGYSGFMVTYLVIVLGAIASASLFAKHIFIPSIPTKPVRQARSRKGQRATA</sequence>